<dbReference type="Proteomes" id="UP001168552">
    <property type="component" value="Unassembled WGS sequence"/>
</dbReference>
<accession>A0ABT8F4B3</accession>
<evidence type="ECO:0000313" key="1">
    <source>
        <dbReference type="EMBL" id="MDN4165138.1"/>
    </source>
</evidence>
<proteinExistence type="predicted"/>
<reference evidence="1" key="1">
    <citation type="submission" date="2023-06" db="EMBL/GenBank/DDBJ databases">
        <title>Cytophagales bacterium Strain LB-30, isolated from soil.</title>
        <authorList>
            <person name="Liu B."/>
        </authorList>
    </citation>
    <scope>NUCLEOTIDE SEQUENCE</scope>
    <source>
        <strain evidence="1">LB-30</strain>
    </source>
</reference>
<dbReference type="EMBL" id="JAUHJS010000003">
    <property type="protein sequence ID" value="MDN4165138.1"/>
    <property type="molecule type" value="Genomic_DNA"/>
</dbReference>
<dbReference type="RefSeq" id="WP_320003667.1">
    <property type="nucleotide sequence ID" value="NZ_JAUHJS010000003.1"/>
</dbReference>
<evidence type="ECO:0000313" key="2">
    <source>
        <dbReference type="Proteomes" id="UP001168552"/>
    </source>
</evidence>
<comment type="caution">
    <text evidence="1">The sequence shown here is derived from an EMBL/GenBank/DDBJ whole genome shotgun (WGS) entry which is preliminary data.</text>
</comment>
<sequence>MNISISDSIFDISFKLKIMKNLKRLFAYALVLTGTFSLTAISCEDITEDVTVDVPSEVVKTIRFQSEVGGNLELSNLIDLTSDEYKENREKVEGATIEKVTFLVVDNLSGGSAIPTNTEFMLFNPDGSSLSFEPSPGTLQEQFDEMVNGLDQGMYDFIDQVYIAGTDEPSVTLRFRGATNGPIDYTVTMTVKAKLAVSN</sequence>
<organism evidence="1 2">
    <name type="scientific">Shiella aurantiaca</name>
    <dbReference type="NCBI Taxonomy" id="3058365"/>
    <lineage>
        <taxon>Bacteria</taxon>
        <taxon>Pseudomonadati</taxon>
        <taxon>Bacteroidota</taxon>
        <taxon>Cytophagia</taxon>
        <taxon>Cytophagales</taxon>
        <taxon>Shiellaceae</taxon>
        <taxon>Shiella</taxon>
    </lineage>
</organism>
<name>A0ABT8F4B3_9BACT</name>
<gene>
    <name evidence="1" type="ORF">QWY31_06475</name>
</gene>
<protein>
    <submittedName>
        <fullName evidence="1">Uncharacterized protein</fullName>
    </submittedName>
</protein>
<keyword evidence="2" id="KW-1185">Reference proteome</keyword>